<dbReference type="AlphaFoldDB" id="A0A5C6TZ72"/>
<dbReference type="EMBL" id="VOPW01000001">
    <property type="protein sequence ID" value="TXC65913.1"/>
    <property type="molecule type" value="Genomic_DNA"/>
</dbReference>
<evidence type="ECO:0000313" key="1">
    <source>
        <dbReference type="EMBL" id="TXC65913.1"/>
    </source>
</evidence>
<gene>
    <name evidence="1" type="ORF">FSC37_07790</name>
</gene>
<evidence type="ECO:0000313" key="2">
    <source>
        <dbReference type="Proteomes" id="UP000321832"/>
    </source>
</evidence>
<comment type="caution">
    <text evidence="1">The sequence shown here is derived from an EMBL/GenBank/DDBJ whole genome shotgun (WGS) entry which is preliminary data.</text>
</comment>
<keyword evidence="2" id="KW-1185">Reference proteome</keyword>
<name>A0A5C6TZ72_9BURK</name>
<dbReference type="Pfam" id="PF12279">
    <property type="entry name" value="DUF3619"/>
    <property type="match status" value="1"/>
</dbReference>
<protein>
    <submittedName>
        <fullName evidence="1">DUF3619 family protein</fullName>
    </submittedName>
</protein>
<dbReference type="Proteomes" id="UP000321832">
    <property type="component" value="Unassembled WGS sequence"/>
</dbReference>
<proteinExistence type="predicted"/>
<organism evidence="1 2">
    <name type="scientific">Piscinibacter aquaticus</name>
    <dbReference type="NCBI Taxonomy" id="392597"/>
    <lineage>
        <taxon>Bacteria</taxon>
        <taxon>Pseudomonadati</taxon>
        <taxon>Pseudomonadota</taxon>
        <taxon>Betaproteobacteria</taxon>
        <taxon>Burkholderiales</taxon>
        <taxon>Sphaerotilaceae</taxon>
        <taxon>Piscinibacter</taxon>
    </lineage>
</organism>
<accession>A0A5C6TZ72</accession>
<dbReference type="InterPro" id="IPR022064">
    <property type="entry name" value="DUF3619"/>
</dbReference>
<reference evidence="1 2" key="1">
    <citation type="submission" date="2019-08" db="EMBL/GenBank/DDBJ databases">
        <authorList>
            <person name="Khan S.A."/>
            <person name="Jeon C.O."/>
            <person name="Jeong S.E."/>
        </authorList>
    </citation>
    <scope>NUCLEOTIDE SEQUENCE [LARGE SCALE GENOMIC DNA]</scope>
    <source>
        <strain evidence="2">IMCC1728</strain>
    </source>
</reference>
<sequence length="146" mass="15462">MKNSKITFSPAGARDALEARIGLRVAARLSQGTMALDGDISERLRFAREKALERARAVRTAESRPAVAVSTSGAAVLGGGAGWWVKLGSVLPLLALAAGLFLIQYLHSEAQIETAAEIDAELLADDLPPAAYNDAGFVEFLKTPRD</sequence>